<feature type="transmembrane region" description="Helical" evidence="1">
    <location>
        <begin position="249"/>
        <end position="270"/>
    </location>
</feature>
<name>A0A8T7M4W7_9CHLR</name>
<proteinExistence type="predicted"/>
<keyword evidence="1" id="KW-1133">Transmembrane helix</keyword>
<evidence type="ECO:0000313" key="3">
    <source>
        <dbReference type="EMBL" id="WJW69051.1"/>
    </source>
</evidence>
<feature type="transmembrane region" description="Helical" evidence="1">
    <location>
        <begin position="20"/>
        <end position="42"/>
    </location>
</feature>
<accession>A0A8T7M4W7</accession>
<keyword evidence="1" id="KW-0472">Membrane</keyword>
<evidence type="ECO:0000313" key="4">
    <source>
        <dbReference type="Proteomes" id="UP000521676"/>
    </source>
</evidence>
<feature type="transmembrane region" description="Helical" evidence="1">
    <location>
        <begin position="416"/>
        <end position="438"/>
    </location>
</feature>
<dbReference type="RefSeq" id="WP_341470946.1">
    <property type="nucleotide sequence ID" value="NZ_CP128400.1"/>
</dbReference>
<protein>
    <submittedName>
        <fullName evidence="2">Uncharacterized protein</fullName>
    </submittedName>
</protein>
<keyword evidence="5" id="KW-1185">Reference proteome</keyword>
<feature type="transmembrane region" description="Helical" evidence="1">
    <location>
        <begin position="329"/>
        <end position="348"/>
    </location>
</feature>
<reference evidence="3" key="2">
    <citation type="journal article" date="2024" name="Nature">
        <title>Anoxygenic phototroph of the Chloroflexota uses a type I reaction centre.</title>
        <authorList>
            <person name="Tsuji J.M."/>
            <person name="Shaw N.A."/>
            <person name="Nagashima S."/>
            <person name="Venkiteswaran J.J."/>
            <person name="Schiff S.L."/>
            <person name="Watanabe T."/>
            <person name="Fukui M."/>
            <person name="Hanada S."/>
            <person name="Tank M."/>
            <person name="Neufeld J.D."/>
        </authorList>
    </citation>
    <scope>NUCLEOTIDE SEQUENCE</scope>
    <source>
        <strain evidence="3">L227-S17</strain>
    </source>
</reference>
<feature type="transmembrane region" description="Helical" evidence="1">
    <location>
        <begin position="118"/>
        <end position="136"/>
    </location>
</feature>
<feature type="transmembrane region" description="Helical" evidence="1">
    <location>
        <begin position="195"/>
        <end position="212"/>
    </location>
</feature>
<sequence>MLKLQTATTAKLSTLRRELIILGGFALMALLFTFPLIVRFMVAVPGEDNKDSWQMVWNLWWVRHALETGQNPFQTDLLFYPIQPRLVLHALNAWNGFVSLPVQYLFDWLGGAAHGAVAAYNFIVLLSFTLGAYGAYRLALWLWGDWRAGLVAGVAYGFSTFNFDHLLGHLNLISTEFIPFYILFLLKTLTEQEKWVRNATLTVLFLIFNTFLDLQFVLYLGIFSVLLMLYLTGKLLWRRTFSAIVPLFLRAGAIALAFVLLTLPFTIPLIQDIASNPNAVPKREENIYSADLLAYLYPSPFQPLWGNALKVAVKPWTATLIEKIVFPGYTVYLLSLLGVAIVLAPILRNKLQPKTLHNKLTINVGAEFWLLVAVLFALLSFGRRLHINGVEVGPPLPASLIFDMPILNVTRVPSRYALSALLALGLLAAWGLAKLLALEIGWNKRKLGQASLAGFFCLTLAFELFPAPYQMTEYNVPQFYRELAKDPAKYSILDLPVSQYETSYMEAQMEHGKPLLGGYVSRNPAYFILDGVPIFREFRNFETAPKPDILPAQTLSLDTLRYFNARYVIIHEERVQSRSQLDKLLALAYRLFPQGPVYAKEGLQVFEVPTGVPENVFFYYPLLSSWNEAENDPKGMVYRWAKESEAKIEFWCGQPRRLELEFPAWSFHEAHSLDLYLNGVKLPNGSRSIRLEPQNVLVTLDLQAGRNILTLKIGGKANRPSDFAPGPDTRLLTIAVGTIRFLNP</sequence>
<gene>
    <name evidence="2" type="ORF">HXX08_14865</name>
    <name evidence="3" type="ORF">OZ401_002644</name>
</gene>
<evidence type="ECO:0000313" key="5">
    <source>
        <dbReference type="Proteomes" id="UP001431572"/>
    </source>
</evidence>
<dbReference type="AlphaFoldDB" id="A0A8T7M4W7"/>
<dbReference type="EMBL" id="CP128400">
    <property type="protein sequence ID" value="WJW69051.1"/>
    <property type="molecule type" value="Genomic_DNA"/>
</dbReference>
<evidence type="ECO:0000313" key="2">
    <source>
        <dbReference type="EMBL" id="NWJ47140.1"/>
    </source>
</evidence>
<reference evidence="2 4" key="1">
    <citation type="submission" date="2020-06" db="EMBL/GenBank/DDBJ databases">
        <title>Anoxygenic phototrophic Chloroflexota member uses a Type I reaction center.</title>
        <authorList>
            <person name="Tsuji J.M."/>
            <person name="Shaw N.A."/>
            <person name="Nagashima S."/>
            <person name="Venkiteswaran J."/>
            <person name="Schiff S.L."/>
            <person name="Hanada S."/>
            <person name="Tank M."/>
            <person name="Neufeld J.D."/>
        </authorList>
    </citation>
    <scope>NUCLEOTIDE SEQUENCE [LARGE SCALE GENOMIC DNA]</scope>
    <source>
        <strain evidence="2">L227-S17</strain>
    </source>
</reference>
<organism evidence="2 4">
    <name type="scientific">Candidatus Chlorohelix allophototropha</name>
    <dbReference type="NCBI Taxonomy" id="3003348"/>
    <lineage>
        <taxon>Bacteria</taxon>
        <taxon>Bacillati</taxon>
        <taxon>Chloroflexota</taxon>
        <taxon>Chloroflexia</taxon>
        <taxon>Candidatus Chloroheliales</taxon>
        <taxon>Candidatus Chloroheliaceae</taxon>
        <taxon>Candidatus Chlorohelix</taxon>
    </lineage>
</organism>
<feature type="transmembrane region" description="Helical" evidence="1">
    <location>
        <begin position="166"/>
        <end position="186"/>
    </location>
</feature>
<dbReference type="Proteomes" id="UP000521676">
    <property type="component" value="Unassembled WGS sequence"/>
</dbReference>
<keyword evidence="1" id="KW-0812">Transmembrane</keyword>
<evidence type="ECO:0000256" key="1">
    <source>
        <dbReference type="SAM" id="Phobius"/>
    </source>
</evidence>
<feature type="transmembrane region" description="Helical" evidence="1">
    <location>
        <begin position="218"/>
        <end position="237"/>
    </location>
</feature>
<dbReference type="EMBL" id="JACATZ010000003">
    <property type="protein sequence ID" value="NWJ47140.1"/>
    <property type="molecule type" value="Genomic_DNA"/>
</dbReference>
<dbReference type="Proteomes" id="UP001431572">
    <property type="component" value="Chromosome 2"/>
</dbReference>
<feature type="transmembrane region" description="Helical" evidence="1">
    <location>
        <begin position="360"/>
        <end position="381"/>
    </location>
</feature>
<feature type="transmembrane region" description="Helical" evidence="1">
    <location>
        <begin position="450"/>
        <end position="469"/>
    </location>
</feature>